<evidence type="ECO:0000313" key="2">
    <source>
        <dbReference type="Proteomes" id="UP001178507"/>
    </source>
</evidence>
<dbReference type="Proteomes" id="UP001178507">
    <property type="component" value="Unassembled WGS sequence"/>
</dbReference>
<evidence type="ECO:0000313" key="1">
    <source>
        <dbReference type="EMBL" id="CAJ1388021.1"/>
    </source>
</evidence>
<sequence>MCTWMEGYAFGEVYDWVELYAGRALATQAVRLKGQRGARLDILYAEKGNHKSNYMDINSPSGLALCIITILQCKRSFLAWVAIKCSSWSSMNVGTSSRFACSSVGNILMPSVVEANQMLERTCLLLLLITSVGGCWCLEQPGGSVLQFYPSFRYVITMHAMNAGVSSVARTSWWMALYGSVTPKRHYCYSNSMSVSQLDRGVLSGWKTRPENATTKRTVCKTTGKKGYTATRNLRPTEHPDLLLRFLINSFAVPPSN</sequence>
<keyword evidence="2" id="KW-1185">Reference proteome</keyword>
<comment type="caution">
    <text evidence="1">The sequence shown here is derived from an EMBL/GenBank/DDBJ whole genome shotgun (WGS) entry which is preliminary data.</text>
</comment>
<organism evidence="1 2">
    <name type="scientific">Effrenium voratum</name>
    <dbReference type="NCBI Taxonomy" id="2562239"/>
    <lineage>
        <taxon>Eukaryota</taxon>
        <taxon>Sar</taxon>
        <taxon>Alveolata</taxon>
        <taxon>Dinophyceae</taxon>
        <taxon>Suessiales</taxon>
        <taxon>Symbiodiniaceae</taxon>
        <taxon>Effrenium</taxon>
    </lineage>
</organism>
<protein>
    <submittedName>
        <fullName evidence="1">Uncharacterized protein</fullName>
    </submittedName>
</protein>
<proteinExistence type="predicted"/>
<dbReference type="EMBL" id="CAUJNA010001624">
    <property type="protein sequence ID" value="CAJ1388021.1"/>
    <property type="molecule type" value="Genomic_DNA"/>
</dbReference>
<gene>
    <name evidence="1" type="ORF">EVOR1521_LOCUS13976</name>
</gene>
<dbReference type="AlphaFoldDB" id="A0AA36N3A6"/>
<reference evidence="1" key="1">
    <citation type="submission" date="2023-08" db="EMBL/GenBank/DDBJ databases">
        <authorList>
            <person name="Chen Y."/>
            <person name="Shah S."/>
            <person name="Dougan E. K."/>
            <person name="Thang M."/>
            <person name="Chan C."/>
        </authorList>
    </citation>
    <scope>NUCLEOTIDE SEQUENCE</scope>
</reference>
<accession>A0AA36N3A6</accession>
<name>A0AA36N3A6_9DINO</name>